<comment type="caution">
    <text evidence="2">The sequence shown here is derived from an EMBL/GenBank/DDBJ whole genome shotgun (WGS) entry which is preliminary data.</text>
</comment>
<protein>
    <recommendedName>
        <fullName evidence="4">UBN2 domain-containing protein</fullName>
    </recommendedName>
</protein>
<organism evidence="2 3">
    <name type="scientific">Colocasia esculenta</name>
    <name type="common">Wild taro</name>
    <name type="synonym">Arum esculentum</name>
    <dbReference type="NCBI Taxonomy" id="4460"/>
    <lineage>
        <taxon>Eukaryota</taxon>
        <taxon>Viridiplantae</taxon>
        <taxon>Streptophyta</taxon>
        <taxon>Embryophyta</taxon>
        <taxon>Tracheophyta</taxon>
        <taxon>Spermatophyta</taxon>
        <taxon>Magnoliopsida</taxon>
        <taxon>Liliopsida</taxon>
        <taxon>Araceae</taxon>
        <taxon>Aroideae</taxon>
        <taxon>Colocasieae</taxon>
        <taxon>Colocasia</taxon>
    </lineage>
</organism>
<keyword evidence="3" id="KW-1185">Reference proteome</keyword>
<reference evidence="2" key="1">
    <citation type="submission" date="2017-07" db="EMBL/GenBank/DDBJ databases">
        <title>Taro Niue Genome Assembly and Annotation.</title>
        <authorList>
            <person name="Atibalentja N."/>
            <person name="Keating K."/>
            <person name="Fields C.J."/>
        </authorList>
    </citation>
    <scope>NUCLEOTIDE SEQUENCE</scope>
    <source>
        <strain evidence="2">Niue_2</strain>
        <tissue evidence="2">Leaf</tissue>
    </source>
</reference>
<dbReference type="OrthoDB" id="786743at2759"/>
<evidence type="ECO:0008006" key="4">
    <source>
        <dbReference type="Google" id="ProtNLM"/>
    </source>
</evidence>
<dbReference type="AlphaFoldDB" id="A0A843WP59"/>
<gene>
    <name evidence="2" type="ORF">Taro_042284</name>
</gene>
<proteinExistence type="predicted"/>
<dbReference type="EMBL" id="NMUH01004369">
    <property type="protein sequence ID" value="MQM09416.1"/>
    <property type="molecule type" value="Genomic_DNA"/>
</dbReference>
<dbReference type="Pfam" id="PF14223">
    <property type="entry name" value="Retrotran_gag_2"/>
    <property type="match status" value="1"/>
</dbReference>
<evidence type="ECO:0000313" key="2">
    <source>
        <dbReference type="EMBL" id="MQM09416.1"/>
    </source>
</evidence>
<sequence length="141" mass="15948">MLGFVPAGESISQMYNKFTKIINGLASLGKKYSQGEMIRKILRYLPAKWTPKATAIEEANDLSTMTFEKLIGSLMAHEINMERLGESSFRRSPNNAFKAKESTSDEATASECSDSEDEEVFLFGWKRRLAVQAFPLIRRED</sequence>
<accession>A0A843WP59</accession>
<feature type="region of interest" description="Disordered" evidence="1">
    <location>
        <begin position="85"/>
        <end position="115"/>
    </location>
</feature>
<dbReference type="Proteomes" id="UP000652761">
    <property type="component" value="Unassembled WGS sequence"/>
</dbReference>
<evidence type="ECO:0000256" key="1">
    <source>
        <dbReference type="SAM" id="MobiDB-lite"/>
    </source>
</evidence>
<name>A0A843WP59_COLES</name>
<evidence type="ECO:0000313" key="3">
    <source>
        <dbReference type="Proteomes" id="UP000652761"/>
    </source>
</evidence>